<dbReference type="Proteomes" id="UP000751614">
    <property type="component" value="Unassembled WGS sequence"/>
</dbReference>
<sequence length="498" mass="57803">MMFHRKSLGLMLLIQCLLSYFAIGQDISHKRDQQQAVTLFKSLKEVEHSEWYKGVQKVSFTLIGLNNNPRQAYDMTKKVKIEDSKETFIGHWFYDFENKKYRNYTRALYHGGHDLRFEELNHKDTSYYITTQLRKYNSASNPFENTKDDCMNIPGLWLSKLDDENLGLSYIGKSEQGQEIIELTFNGLRRRLYINDSNMLQKVSWVTNDLIRGKRQNTISYGKRINLYGFKVPNSIEKYVDDEKRQIRTIKRVQSDKLLEDTFRLDKDLSLFDKDSWVLKAVSKNVFQYQGLGGQLYNISFVVFPNFILVYDAILSPGITNKFLDLIKKDFPNKPVKYVVLSHNHTDHVSGLRGYNLEGVTVLTSKKTQGRVGQYIAEENRKCMIETIDPGRSKGISDGNVELTVENVGRTPHVDDMLYVIVNSDEVVIEADSFFEFSPWGDIFCFFLDWVRANKLDDFTIIGTHLRPTSFEGIKQAKEESSKGVYPEYLKKQGLLDQ</sequence>
<dbReference type="SUPFAM" id="SSF56281">
    <property type="entry name" value="Metallo-hydrolase/oxidoreductase"/>
    <property type="match status" value="1"/>
</dbReference>
<dbReference type="InterPro" id="IPR001279">
    <property type="entry name" value="Metallo-B-lactamas"/>
</dbReference>
<evidence type="ECO:0000313" key="3">
    <source>
        <dbReference type="Proteomes" id="UP000751614"/>
    </source>
</evidence>
<reference evidence="2 3" key="1">
    <citation type="submission" date="2019-05" db="EMBL/GenBank/DDBJ databases">
        <title>Flagellimonas sp. AsT0115, sp. nov., isolated from a marine red algae, Asparagopsis taxiformis.</title>
        <authorList>
            <person name="Kim J."/>
            <person name="Jeong S.E."/>
            <person name="Jeon C.O."/>
        </authorList>
    </citation>
    <scope>NUCLEOTIDE SEQUENCE [LARGE SCALE GENOMIC DNA]</scope>
    <source>
        <strain evidence="2 3">AsT0115</strain>
    </source>
</reference>
<protein>
    <submittedName>
        <fullName evidence="2">MBL fold metallo-hydrolase</fullName>
    </submittedName>
</protein>
<dbReference type="SMART" id="SM00849">
    <property type="entry name" value="Lactamase_B"/>
    <property type="match status" value="1"/>
</dbReference>
<name>A0ABY2WMC5_9FLAO</name>
<organism evidence="2 3">
    <name type="scientific">Flagellimonas algicola</name>
    <dbReference type="NCBI Taxonomy" id="2583815"/>
    <lineage>
        <taxon>Bacteria</taxon>
        <taxon>Pseudomonadati</taxon>
        <taxon>Bacteroidota</taxon>
        <taxon>Flavobacteriia</taxon>
        <taxon>Flavobacteriales</taxon>
        <taxon>Flavobacteriaceae</taxon>
        <taxon>Flagellimonas</taxon>
    </lineage>
</organism>
<gene>
    <name evidence="2" type="ORF">FGG15_00375</name>
</gene>
<evidence type="ECO:0000313" key="2">
    <source>
        <dbReference type="EMBL" id="TMU56033.1"/>
    </source>
</evidence>
<dbReference type="Pfam" id="PF00753">
    <property type="entry name" value="Lactamase_B"/>
    <property type="match status" value="1"/>
</dbReference>
<dbReference type="InterPro" id="IPR036866">
    <property type="entry name" value="RibonucZ/Hydroxyglut_hydro"/>
</dbReference>
<comment type="caution">
    <text evidence="2">The sequence shown here is derived from an EMBL/GenBank/DDBJ whole genome shotgun (WGS) entry which is preliminary data.</text>
</comment>
<dbReference type="Gene3D" id="3.60.15.10">
    <property type="entry name" value="Ribonuclease Z/Hydroxyacylglutathione hydrolase-like"/>
    <property type="match status" value="1"/>
</dbReference>
<proteinExistence type="predicted"/>
<accession>A0ABY2WMC5</accession>
<feature type="domain" description="Metallo-beta-lactamase" evidence="1">
    <location>
        <begin position="296"/>
        <end position="465"/>
    </location>
</feature>
<evidence type="ECO:0000259" key="1">
    <source>
        <dbReference type="SMART" id="SM00849"/>
    </source>
</evidence>
<keyword evidence="3" id="KW-1185">Reference proteome</keyword>
<dbReference type="EMBL" id="VCNI01000001">
    <property type="protein sequence ID" value="TMU56033.1"/>
    <property type="molecule type" value="Genomic_DNA"/>
</dbReference>